<evidence type="ECO:0000313" key="3">
    <source>
        <dbReference type="Proteomes" id="UP001329430"/>
    </source>
</evidence>
<dbReference type="SUPFAM" id="SSF56112">
    <property type="entry name" value="Protein kinase-like (PK-like)"/>
    <property type="match status" value="1"/>
</dbReference>
<proteinExistence type="predicted"/>
<dbReference type="SMART" id="SM00587">
    <property type="entry name" value="CHK"/>
    <property type="match status" value="1"/>
</dbReference>
<dbReference type="InterPro" id="IPR004119">
    <property type="entry name" value="EcKL"/>
</dbReference>
<protein>
    <recommendedName>
        <fullName evidence="1">CHK kinase-like domain-containing protein</fullName>
    </recommendedName>
</protein>
<reference evidence="2 3" key="1">
    <citation type="journal article" date="2024" name="Insects">
        <title>An Improved Chromosome-Level Genome Assembly of the Firefly Pyrocoelia pectoralis.</title>
        <authorList>
            <person name="Fu X."/>
            <person name="Meyer-Rochow V.B."/>
            <person name="Ballantyne L."/>
            <person name="Zhu X."/>
        </authorList>
    </citation>
    <scope>NUCLEOTIDE SEQUENCE [LARGE SCALE GENOMIC DNA]</scope>
    <source>
        <strain evidence="2">XCY_ONT2</strain>
    </source>
</reference>
<dbReference type="InterPro" id="IPR015897">
    <property type="entry name" value="CHK_kinase-like"/>
</dbReference>
<dbReference type="PANTHER" id="PTHR11012:SF8">
    <property type="entry name" value="JUVENILE HORMONE-INDUCIBLE PROTEIN 26"/>
    <property type="match status" value="1"/>
</dbReference>
<name>A0AAN7ZHI6_9COLE</name>
<dbReference type="Pfam" id="PF02958">
    <property type="entry name" value="EcKL"/>
    <property type="match status" value="1"/>
</dbReference>
<keyword evidence="3" id="KW-1185">Reference proteome</keyword>
<evidence type="ECO:0000313" key="2">
    <source>
        <dbReference type="EMBL" id="KAK5642397.1"/>
    </source>
</evidence>
<dbReference type="Proteomes" id="UP001329430">
    <property type="component" value="Chromosome 6"/>
</dbReference>
<organism evidence="2 3">
    <name type="scientific">Pyrocoelia pectoralis</name>
    <dbReference type="NCBI Taxonomy" id="417401"/>
    <lineage>
        <taxon>Eukaryota</taxon>
        <taxon>Metazoa</taxon>
        <taxon>Ecdysozoa</taxon>
        <taxon>Arthropoda</taxon>
        <taxon>Hexapoda</taxon>
        <taxon>Insecta</taxon>
        <taxon>Pterygota</taxon>
        <taxon>Neoptera</taxon>
        <taxon>Endopterygota</taxon>
        <taxon>Coleoptera</taxon>
        <taxon>Polyphaga</taxon>
        <taxon>Elateriformia</taxon>
        <taxon>Elateroidea</taxon>
        <taxon>Lampyridae</taxon>
        <taxon>Lampyrinae</taxon>
        <taxon>Pyrocoelia</taxon>
    </lineage>
</organism>
<dbReference type="Gene3D" id="3.90.1200.10">
    <property type="match status" value="1"/>
</dbReference>
<dbReference type="AlphaFoldDB" id="A0AAN7ZHI6"/>
<evidence type="ECO:0000259" key="1">
    <source>
        <dbReference type="SMART" id="SM00587"/>
    </source>
</evidence>
<accession>A0AAN7ZHI6</accession>
<dbReference type="EMBL" id="JAVRBK010000006">
    <property type="protein sequence ID" value="KAK5642397.1"/>
    <property type="molecule type" value="Genomic_DNA"/>
</dbReference>
<dbReference type="InterPro" id="IPR011009">
    <property type="entry name" value="Kinase-like_dom_sf"/>
</dbReference>
<gene>
    <name evidence="2" type="ORF">RI129_008564</name>
</gene>
<comment type="caution">
    <text evidence="2">The sequence shown here is derived from an EMBL/GenBank/DDBJ whole genome shotgun (WGS) entry which is preliminary data.</text>
</comment>
<sequence>MPEIVNNHDEIETRARCLVEKAFKNLTENYVMEVSTDLQNGDNYMGILYNVKIREKQNETLHLILKVAPQEAFFRQIFPVKEIYHREIFVYDNVISEFLNIQRENELLKIFQPFATHYVSSIDSMQEALLMEDMKKKGFKRIDHRTTLDYPHALLVMKELGKFHALSYAIRDQKRETFKKWEDKCQECYFNNVGTLVIDAVIRLAKAVLSSYSSTHDNEMEKRALEHFINTLPDVYNRILMVEEDDEYAVVNHGDFEMRNLLFKYENHSTPTELCMLDWQLARIGSPALDILFFIFVTSEKELRERYHGQLIREYYKSLSEFLRQLGSDPEILLPFEVLLKHLQEYAPFGLYIALLFVATNMKEVDDVPDYLGTVNEDVVLEMMSTVPKRGYLQRMRDIVSDFVTYGYHI</sequence>
<feature type="domain" description="CHK kinase-like" evidence="1">
    <location>
        <begin position="129"/>
        <end position="325"/>
    </location>
</feature>
<dbReference type="PANTHER" id="PTHR11012">
    <property type="entry name" value="PROTEIN KINASE-LIKE DOMAIN-CONTAINING"/>
    <property type="match status" value="1"/>
</dbReference>